<accession>A0A0F9KL36</accession>
<name>A0A0F9KL36_9ZZZZ</name>
<comment type="caution">
    <text evidence="1">The sequence shown here is derived from an EMBL/GenBank/DDBJ whole genome shotgun (WGS) entry which is preliminary data.</text>
</comment>
<gene>
    <name evidence="1" type="ORF">LCGC14_1315660</name>
</gene>
<protein>
    <submittedName>
        <fullName evidence="1">Uncharacterized protein</fullName>
    </submittedName>
</protein>
<sequence>MANDINMWQDIEELEKIPNKQNQAEDLLALYCNRYIEYNPITLERLKRKYIDKYGDLDNYV</sequence>
<reference evidence="1" key="1">
    <citation type="journal article" date="2015" name="Nature">
        <title>Complex archaea that bridge the gap between prokaryotes and eukaryotes.</title>
        <authorList>
            <person name="Spang A."/>
            <person name="Saw J.H."/>
            <person name="Jorgensen S.L."/>
            <person name="Zaremba-Niedzwiedzka K."/>
            <person name="Martijn J."/>
            <person name="Lind A.E."/>
            <person name="van Eijk R."/>
            <person name="Schleper C."/>
            <person name="Guy L."/>
            <person name="Ettema T.J."/>
        </authorList>
    </citation>
    <scope>NUCLEOTIDE SEQUENCE</scope>
</reference>
<proteinExistence type="predicted"/>
<organism evidence="1">
    <name type="scientific">marine sediment metagenome</name>
    <dbReference type="NCBI Taxonomy" id="412755"/>
    <lineage>
        <taxon>unclassified sequences</taxon>
        <taxon>metagenomes</taxon>
        <taxon>ecological metagenomes</taxon>
    </lineage>
</organism>
<evidence type="ECO:0000313" key="1">
    <source>
        <dbReference type="EMBL" id="KKM82814.1"/>
    </source>
</evidence>
<dbReference type="AlphaFoldDB" id="A0A0F9KL36"/>
<dbReference type="EMBL" id="LAZR01007803">
    <property type="protein sequence ID" value="KKM82814.1"/>
    <property type="molecule type" value="Genomic_DNA"/>
</dbReference>